<organism evidence="2">
    <name type="scientific">uncultured Caudovirales phage</name>
    <dbReference type="NCBI Taxonomy" id="2100421"/>
    <lineage>
        <taxon>Viruses</taxon>
        <taxon>Duplodnaviria</taxon>
        <taxon>Heunggongvirae</taxon>
        <taxon>Uroviricota</taxon>
        <taxon>Caudoviricetes</taxon>
        <taxon>Peduoviridae</taxon>
        <taxon>Maltschvirus</taxon>
        <taxon>Maltschvirus maltsch</taxon>
    </lineage>
</organism>
<feature type="region of interest" description="Disordered" evidence="1">
    <location>
        <begin position="76"/>
        <end position="109"/>
    </location>
</feature>
<protein>
    <submittedName>
        <fullName evidence="2">Uncharacterized protein</fullName>
    </submittedName>
</protein>
<evidence type="ECO:0000313" key="2">
    <source>
        <dbReference type="EMBL" id="CAB4154911.1"/>
    </source>
</evidence>
<feature type="compositionally biased region" description="Pro residues" evidence="1">
    <location>
        <begin position="80"/>
        <end position="102"/>
    </location>
</feature>
<gene>
    <name evidence="2" type="ORF">UFOVP654_43</name>
</gene>
<accession>A0A6J5NBS1</accession>
<name>A0A6J5NBS1_9CAUD</name>
<evidence type="ECO:0000256" key="1">
    <source>
        <dbReference type="SAM" id="MobiDB-lite"/>
    </source>
</evidence>
<dbReference type="EMBL" id="LR796614">
    <property type="protein sequence ID" value="CAB4154911.1"/>
    <property type="molecule type" value="Genomic_DNA"/>
</dbReference>
<reference evidence="2" key="1">
    <citation type="submission" date="2020-04" db="EMBL/GenBank/DDBJ databases">
        <authorList>
            <person name="Chiriac C."/>
            <person name="Salcher M."/>
            <person name="Ghai R."/>
            <person name="Kavagutti S V."/>
        </authorList>
    </citation>
    <scope>NUCLEOTIDE SEQUENCE</scope>
</reference>
<proteinExistence type="predicted"/>
<sequence length="555" mass="58234">MSLASLGHTNLNSVIASLLKMGNAQRQQFAQSHADDPLMLSAAKYVDNEIKKQAQAYLAQQSGTAPPKVNEQVIQSMGPQAPPQPQPQGQPAVQAPPPPPQGQPQAAQVLPENSGIAQLPAPNLQKMAGGGIVAFARGDVVKGADGMDYYEGEGGKMLEAGSTEATIDAAKVNVPKAWNALKEGFNQIDFAGNEAGVGSALANAKAPVAAPTGPSMNPGTRSYVATPNQGRSGAPAPKVVSADVLAERLAAGKAPAGSAQPPMPTMKNTSDSDILATYQRIQKDINPDVTVDPYAAQTEANRADAASVGQRQLSDATAREQGLAALLSKREGRIQEREGRIQGAEDLNTKMSIINAGLAMMQSTGKGLAGIAEGATVGARQYGEGKKATELARQKIEDARDAFDELRFNQEGMTAKEKTAAVAAITSASITARTAAVKNMQDKQGLTAKQATDLFDNTIKAQLEKQRMENQLKLEAMQQGGANARTATQEAGANARTDKQIASQVTKFNPMTSYADYLKGFAGKETITPPMSYADYVAQFAPPKMVNVPDANLKP</sequence>